<protein>
    <submittedName>
        <fullName evidence="1">Tail protein</fullName>
    </submittedName>
</protein>
<dbReference type="Pfam" id="PF25675">
    <property type="entry name" value="Phage_nozzle"/>
    <property type="match status" value="1"/>
</dbReference>
<evidence type="ECO:0000313" key="2">
    <source>
        <dbReference type="Proteomes" id="UP001218881"/>
    </source>
</evidence>
<dbReference type="Proteomes" id="UP001218881">
    <property type="component" value="Segment"/>
</dbReference>
<keyword evidence="2" id="KW-1185">Reference proteome</keyword>
<name>A0AAF0JHY7_9CAUD</name>
<gene>
    <name evidence="1" type="ORF">ParaKuw1_00006</name>
</gene>
<proteinExistence type="predicted"/>
<organism evidence="1 2">
    <name type="scientific">Paracoccus phage ParKuw1</name>
    <dbReference type="NCBI Taxonomy" id="3032415"/>
    <lineage>
        <taxon>Viruses</taxon>
        <taxon>Duplodnaviria</taxon>
        <taxon>Heunggongvirae</taxon>
        <taxon>Uroviricota</taxon>
        <taxon>Caudoviricetes</taxon>
        <taxon>Autographivirales</taxon>
        <taxon>Autographivirales incertae sedis</taxon>
        <taxon>Kuwvirus</taxon>
        <taxon>Kuwvirus ParKuw1</taxon>
    </lineage>
</organism>
<evidence type="ECO:0000313" key="1">
    <source>
        <dbReference type="EMBL" id="WFG40839.1"/>
    </source>
</evidence>
<reference evidence="1" key="1">
    <citation type="submission" date="2023-02" db="EMBL/GenBank/DDBJ databases">
        <authorList>
            <person name="Rihtman B."/>
        </authorList>
    </citation>
    <scope>NUCLEOTIDE SEQUENCE</scope>
</reference>
<sequence length="789" mass="88188">MALVSGSLGTLLQGVSQQPDRVRLDGQVTEQVNLISDVTLGLSTRPSTNEGPTLDRATTGHKYHDITFEGEDYIIGVKGGDLQMWKLDGTRQNIQYRNGATPSYIGGDMQFHVVEDGIVLVNRNRVVRKSSFVEGRNWYAALFHALGGQFLKTYAVQLNFADGTTINAEYQAPDGTNTGDAEKTSSEYIVGELVSTLQSDPNLPSGTVISRQFDVARVFHPTQQIRIGVSDGEGGEILRAVSDTVKKVEDLPRFAPNGMVVKVVTSEADEDDYWLKFDAKDTIPENGSAGFGREGTWQEWYDPTEERHFSLGTMPHLIVNESGTFYIERGPWLPRSVGDEGSAPFPSLIDKPIRDVEGFEGRLALLTPDTVVMSRTNYPFDLWRESATVVSATDPIDISSTKKDDLKLDWFVPFDRDLFVMADPGDSQFVIRGGGIDPDTVSMVLTTEFEINSGGTPPVSTGRTILFPFTAGEFSGIKEFYTDSDTAVNAANSLTETQDRYITGKVTGLQVSQNFNLGLVRTNKNRKTLWVYKYLWDGREPLQSSWSKWEFQDRVEYFFFRNSVVTFVSSDGEGDVFVHTLDLNRPVGEFGYHVMLDRQVSKQAVSNTATQTYVDLTYSDGRFLQSTGTANPGLEVRPVLEIRQNATTTRYFFDSEVVPAGASLYCGQTVRWQLDPTQVFGKDYQQRIDTSLKVTIQDYVVHLDNSGEFKALGRSPYSPDWEYSAFVFPLDNEPLDPDRLILQSGPFYIPWGERADWSSLTLEGIDIRPVTIHEVEWIGQILRTKGRRA</sequence>
<dbReference type="EMBL" id="OQ376857">
    <property type="protein sequence ID" value="WFG40839.1"/>
    <property type="molecule type" value="Genomic_DNA"/>
</dbReference>
<accession>A0AAF0JHY7</accession>
<dbReference type="InterPro" id="IPR058003">
    <property type="entry name" value="Phage_gp12"/>
</dbReference>